<evidence type="ECO:0000313" key="2">
    <source>
        <dbReference type="EMBL" id="NRV07126.1"/>
    </source>
</evidence>
<sequence>MTTETALLTLAGYPLSIFASFTYDKVYEVINKRKIEVNILNDLFIKSFEKSIDIHNKFYDEYSNKVLTKLRKEIKKNRYILLDIISSCDLELIELMRKNDRREIQLKIAQQIITEYNIDDQDELIINIISDCFSYYQEAFFSSISEMEGIQVIIKEVLKINDLLELLRSISCDMVTKKEFDTLRSAVISEYYQSNAKAKKTLDEYDKFLNDKYHEVELKGFSPKVSGKEVAINLEEIFVKVKIQEENNRDTGEVIEESLIQNDYIQYILQHRNAVILGNPGAGKSTLLKYLMMRIIDLRKTDHPLSNIVPIFIRISDYADYFKKNKKSIYEFIMDNSPRQYVDIFRDSFECSNLILFMDGLDEITDTPLRIRVAEEVKNVLAMYPYNRYIITSRIVGYQESRIGGEFKHFTLKPFINTQIKEFANSWYKAIAKNTDKNYKYAKEQASMLYNSISRNNSVLKLANNPLLMTIIAMIHFRGKKLPSRRVELYDISTETFLEYWVNLRLEDESQLKNKNEIIEIMSPIAFRMHETKSNAMIEEDEFKELFLETYTKIHTNISQDIAKKDVKEFIDFLRKQAGFFCEMGHDENGNKLYSFMHLTFQEYFAAIEFVRLWSEDELDFEKYIFNPRWTEILRLAAAQISTYKGIGRRQASEFVNDILRTKDSVPEISRKMQIVSLVLSDDINVQDALISDFFDNLIKIINEKYFHCIASRFDKAFNELLYSEYSDIFIEKLFSELEKHNAFKKNIICLLLKNSWNDRIVDKLKEYLQVAEIDELDYVYQFSDITNIKLINDDTYKVKFEKYLEKVYENEEERELYFNKYFSLLIGSNYNNILQEYEDKVRKLNDIKSILVYDECINIFIRRIWMEWSGNNIVSKLDFLDIIQSQLKRKCTKIGKLKKILSNNQFKIDSKIYYQSSCGFILPNHIALIKLLRSREDLIVSLVDKNFEEYKEYRFRSCEINKMLANFKHLYGKEFYNKMKQRIYYILEPQNDFTENLKNFIEAYNDKFLYNFFGWEGFPLRFVYKSNILQNIILEKIDSYINYKRNNLDKEELAIDEIGTDSEVDIIAPIKALTLYFNKVKIDEDVIKEVREYLYKCHDNQKDAVIKILNRIVS</sequence>
<dbReference type="AlphaFoldDB" id="A0A9Q5CUI5"/>
<dbReference type="RefSeq" id="WP_077306030.1">
    <property type="nucleotide sequence ID" value="NZ_CP016090.1"/>
</dbReference>
<dbReference type="Gene3D" id="3.40.50.300">
    <property type="entry name" value="P-loop containing nucleotide triphosphate hydrolases"/>
    <property type="match status" value="1"/>
</dbReference>
<feature type="domain" description="NACHT" evidence="1">
    <location>
        <begin position="274"/>
        <end position="429"/>
    </location>
</feature>
<dbReference type="InterPro" id="IPR007111">
    <property type="entry name" value="NACHT_NTPase"/>
</dbReference>
<evidence type="ECO:0000259" key="1">
    <source>
        <dbReference type="Pfam" id="PF05729"/>
    </source>
</evidence>
<accession>A0A9Q5CUI5</accession>
<dbReference type="EMBL" id="JABSXK010000001">
    <property type="protein sequence ID" value="NRV07126.1"/>
    <property type="molecule type" value="Genomic_DNA"/>
</dbReference>
<reference evidence="2" key="1">
    <citation type="submission" date="2020-05" db="EMBL/GenBank/DDBJ databases">
        <title>Genomic insights into acetone-butanol-ethanol (ABE) fermentation by sequencing solventogenic clostridia strains.</title>
        <authorList>
            <person name="Brown S."/>
        </authorList>
    </citation>
    <scope>NUCLEOTIDE SEQUENCE</scope>
    <source>
        <strain evidence="2">DJ126</strain>
    </source>
</reference>
<dbReference type="Proteomes" id="UP000821656">
    <property type="component" value="Unassembled WGS sequence"/>
</dbReference>
<name>A0A9Q5CUI5_CLOBE</name>
<dbReference type="Pfam" id="PF05729">
    <property type="entry name" value="NACHT"/>
    <property type="match status" value="1"/>
</dbReference>
<dbReference type="PANTHER" id="PTHR46844:SF1">
    <property type="entry name" value="SLR5058 PROTEIN"/>
    <property type="match status" value="1"/>
</dbReference>
<dbReference type="SUPFAM" id="SSF52540">
    <property type="entry name" value="P-loop containing nucleoside triphosphate hydrolases"/>
    <property type="match status" value="1"/>
</dbReference>
<protein>
    <recommendedName>
        <fullName evidence="1">NACHT domain-containing protein</fullName>
    </recommendedName>
</protein>
<evidence type="ECO:0000313" key="3">
    <source>
        <dbReference type="Proteomes" id="UP000821656"/>
    </source>
</evidence>
<dbReference type="InterPro" id="IPR027417">
    <property type="entry name" value="P-loop_NTPase"/>
</dbReference>
<gene>
    <name evidence="2" type="ORF">DFH45_000089</name>
</gene>
<proteinExistence type="predicted"/>
<comment type="caution">
    <text evidence="2">The sequence shown here is derived from an EMBL/GenBank/DDBJ whole genome shotgun (WGS) entry which is preliminary data.</text>
</comment>
<dbReference type="PANTHER" id="PTHR46844">
    <property type="entry name" value="SLR5058 PROTEIN"/>
    <property type="match status" value="1"/>
</dbReference>
<organism evidence="2 3">
    <name type="scientific">Clostridium beijerinckii</name>
    <name type="common">Clostridium MP</name>
    <dbReference type="NCBI Taxonomy" id="1520"/>
    <lineage>
        <taxon>Bacteria</taxon>
        <taxon>Bacillati</taxon>
        <taxon>Bacillota</taxon>
        <taxon>Clostridia</taxon>
        <taxon>Eubacteriales</taxon>
        <taxon>Clostridiaceae</taxon>
        <taxon>Clostridium</taxon>
    </lineage>
</organism>